<evidence type="ECO:0000313" key="3">
    <source>
        <dbReference type="Proteomes" id="UP000289859"/>
    </source>
</evidence>
<feature type="signal peptide" evidence="1">
    <location>
        <begin position="1"/>
        <end position="23"/>
    </location>
</feature>
<protein>
    <submittedName>
        <fullName evidence="2">Uncharacterized protein</fullName>
    </submittedName>
</protein>
<reference evidence="2 3" key="1">
    <citation type="submission" date="2018-07" db="EMBL/GenBank/DDBJ databases">
        <title>Leeuwenhoekiella genomics.</title>
        <authorList>
            <person name="Tahon G."/>
            <person name="Willems A."/>
        </authorList>
    </citation>
    <scope>NUCLEOTIDE SEQUENCE [LARGE SCALE GENOMIC DNA]</scope>
    <source>
        <strain evidence="2 3">LMG 29608</strain>
    </source>
</reference>
<dbReference type="RefSeq" id="WP_128764642.1">
    <property type="nucleotide sequence ID" value="NZ_JBHUOO010000048.1"/>
</dbReference>
<sequence>MKNFYLKSFLLFSFLLIQTCVFGQVEHGQKTQDLSTGSELSFYKNSDDIITSKKVDYFVELKNGSRDSQVYELSGAIISCDGSALKKDVVKFEILNFEGDSINSVEVLANQTIKFLVRTIKSDMTKSSWDCIEIRAKAESSSKDNVSSIVIKQLNPGASTSK</sequence>
<organism evidence="2 3">
    <name type="scientific">Leeuwenhoekiella polynyae</name>
    <dbReference type="NCBI Taxonomy" id="1550906"/>
    <lineage>
        <taxon>Bacteria</taxon>
        <taxon>Pseudomonadati</taxon>
        <taxon>Bacteroidota</taxon>
        <taxon>Flavobacteriia</taxon>
        <taxon>Flavobacteriales</taxon>
        <taxon>Flavobacteriaceae</taxon>
        <taxon>Leeuwenhoekiella</taxon>
    </lineage>
</organism>
<dbReference type="AlphaFoldDB" id="A0A4Q0PDX0"/>
<keyword evidence="3" id="KW-1185">Reference proteome</keyword>
<accession>A0A4Q0PDX0</accession>
<dbReference type="EMBL" id="QOVK01000003">
    <property type="protein sequence ID" value="RXG25080.1"/>
    <property type="molecule type" value="Genomic_DNA"/>
</dbReference>
<proteinExistence type="predicted"/>
<gene>
    <name evidence="2" type="ORF">DSM02_1044</name>
</gene>
<evidence type="ECO:0000313" key="2">
    <source>
        <dbReference type="EMBL" id="RXG25080.1"/>
    </source>
</evidence>
<name>A0A4Q0PDX0_9FLAO</name>
<comment type="caution">
    <text evidence="2">The sequence shown here is derived from an EMBL/GenBank/DDBJ whole genome shotgun (WGS) entry which is preliminary data.</text>
</comment>
<evidence type="ECO:0000256" key="1">
    <source>
        <dbReference type="SAM" id="SignalP"/>
    </source>
</evidence>
<feature type="chain" id="PRO_5020186011" evidence="1">
    <location>
        <begin position="24"/>
        <end position="162"/>
    </location>
</feature>
<dbReference type="OrthoDB" id="1447919at2"/>
<keyword evidence="1" id="KW-0732">Signal</keyword>
<dbReference type="Proteomes" id="UP000289859">
    <property type="component" value="Unassembled WGS sequence"/>
</dbReference>